<keyword evidence="2" id="KW-0812">Transmembrane</keyword>
<feature type="transmembrane region" description="Helical" evidence="2">
    <location>
        <begin position="161"/>
        <end position="182"/>
    </location>
</feature>
<feature type="transmembrane region" description="Helical" evidence="2">
    <location>
        <begin position="7"/>
        <end position="28"/>
    </location>
</feature>
<reference evidence="4 5" key="2">
    <citation type="submission" date="2014-05" db="EMBL/GenBank/DDBJ databases">
        <title>Draft genome sequence of Halobacillus karajensis HK-03.</title>
        <authorList>
            <person name="Khelaifia S."/>
            <person name="Croce O."/>
            <person name="Lagier J.C."/>
            <person name="Raoult D."/>
        </authorList>
    </citation>
    <scope>NUCLEOTIDE SEQUENCE [LARGE SCALE GENOMIC DNA]</scope>
    <source>
        <strain evidence="4 5">HD-03</strain>
    </source>
</reference>
<feature type="domain" description="EamA" evidence="3">
    <location>
        <begin position="10"/>
        <end position="144"/>
    </location>
</feature>
<evidence type="ECO:0000313" key="5">
    <source>
        <dbReference type="Proteomes" id="UP000028868"/>
    </source>
</evidence>
<dbReference type="Proteomes" id="UP000028868">
    <property type="component" value="Unassembled WGS sequence"/>
</dbReference>
<organism evidence="4 5">
    <name type="scientific">Halobacillus karajensis</name>
    <dbReference type="NCBI Taxonomy" id="195088"/>
    <lineage>
        <taxon>Bacteria</taxon>
        <taxon>Bacillati</taxon>
        <taxon>Bacillota</taxon>
        <taxon>Bacilli</taxon>
        <taxon>Bacillales</taxon>
        <taxon>Bacillaceae</taxon>
        <taxon>Halobacillus</taxon>
    </lineage>
</organism>
<feature type="transmembrane region" description="Helical" evidence="2">
    <location>
        <begin position="71"/>
        <end position="93"/>
    </location>
</feature>
<dbReference type="PANTHER" id="PTHR22911">
    <property type="entry name" value="ACYL-MALONYL CONDENSING ENZYME-RELATED"/>
    <property type="match status" value="1"/>
</dbReference>
<feature type="transmembrane region" description="Helical" evidence="2">
    <location>
        <begin position="99"/>
        <end position="121"/>
    </location>
</feature>
<feature type="transmembrane region" description="Helical" evidence="2">
    <location>
        <begin position="40"/>
        <end position="59"/>
    </location>
</feature>
<evidence type="ECO:0000256" key="2">
    <source>
        <dbReference type="SAM" id="Phobius"/>
    </source>
</evidence>
<dbReference type="InterPro" id="IPR000620">
    <property type="entry name" value="EamA_dom"/>
</dbReference>
<feature type="domain" description="EamA" evidence="3">
    <location>
        <begin position="164"/>
        <end position="297"/>
    </location>
</feature>
<feature type="transmembrane region" description="Helical" evidence="2">
    <location>
        <begin position="128"/>
        <end position="149"/>
    </location>
</feature>
<name>A0A024P847_9BACI</name>
<dbReference type="GO" id="GO:0016020">
    <property type="term" value="C:membrane"/>
    <property type="evidence" value="ECO:0007669"/>
    <property type="project" value="InterPro"/>
</dbReference>
<feature type="transmembrane region" description="Helical" evidence="2">
    <location>
        <begin position="279"/>
        <end position="303"/>
    </location>
</feature>
<feature type="transmembrane region" description="Helical" evidence="2">
    <location>
        <begin position="225"/>
        <end position="243"/>
    </location>
</feature>
<evidence type="ECO:0000256" key="1">
    <source>
        <dbReference type="ARBA" id="ARBA00007362"/>
    </source>
</evidence>
<feature type="transmembrane region" description="Helical" evidence="2">
    <location>
        <begin position="255"/>
        <end position="273"/>
    </location>
</feature>
<keyword evidence="2" id="KW-1133">Transmembrane helix</keyword>
<dbReference type="AlphaFoldDB" id="A0A024P847"/>
<reference evidence="5" key="1">
    <citation type="submission" date="2014-03" db="EMBL/GenBank/DDBJ databases">
        <authorList>
            <person name="Urmite Genomes U."/>
        </authorList>
    </citation>
    <scope>NUCLEOTIDE SEQUENCE [LARGE SCALE GENOMIC DNA]</scope>
    <source>
        <strain evidence="5">HD-03</strain>
    </source>
</reference>
<dbReference type="RefSeq" id="WP_051744206.1">
    <property type="nucleotide sequence ID" value="NZ_CCDH010000002.1"/>
</dbReference>
<evidence type="ECO:0000313" key="4">
    <source>
        <dbReference type="EMBL" id="CDQ25115.1"/>
    </source>
</evidence>
<gene>
    <name evidence="4" type="ORF">BN983_03420</name>
</gene>
<accession>A0A024P847</accession>
<keyword evidence="5" id="KW-1185">Reference proteome</keyword>
<proteinExistence type="inferred from homology"/>
<comment type="similarity">
    <text evidence="1">Belongs to the EamA transporter family.</text>
</comment>
<evidence type="ECO:0000259" key="3">
    <source>
        <dbReference type="Pfam" id="PF00892"/>
    </source>
</evidence>
<feature type="transmembrane region" description="Helical" evidence="2">
    <location>
        <begin position="194"/>
        <end position="213"/>
    </location>
</feature>
<keyword evidence="2" id="KW-0472">Membrane</keyword>
<comment type="caution">
    <text evidence="4">The sequence shown here is derived from an EMBL/GenBank/DDBJ whole genome shotgun (WGS) entry which is preliminary data.</text>
</comment>
<protein>
    <submittedName>
        <fullName evidence="4">EamA-like transporter family protein</fullName>
    </submittedName>
</protein>
<dbReference type="EMBL" id="CCDI010000004">
    <property type="protein sequence ID" value="CDQ25115.1"/>
    <property type="molecule type" value="Genomic_DNA"/>
</dbReference>
<dbReference type="Pfam" id="PF00892">
    <property type="entry name" value="EamA"/>
    <property type="match status" value="2"/>
</dbReference>
<sequence length="316" mass="34915">MSQVKNYTLIGTIFLIVSALLTSGSNVFYSNRVQGTSPFFFTFISFLITALFFHGVQLIHSTQDRTKDKKLLKDIVGINLSTAGTFMSFYFSLKYIEPAIVGAIEIGIGPLSSLAIIRILYGSKINRLDLLLGLGAFIGSLFLVFSTLHGSSGIEFESAPVALLGLLSSILCGFCAALAAIFSKRLSVAQWSSSKILAHRFYAIAFLSLFLSIQQGSMTQHLSEHWLWILMVSLIGVTLPLYFLQVGIQYSESFFVMMSLSFIPLFTFVFQLLDPRITTSYHSLSGIIIILVVALFSVLLNTIRSKPVTQEKRKAV</sequence>